<organism evidence="2 3">
    <name type="scientific">Phytoactinopolyspora halophila</name>
    <dbReference type="NCBI Taxonomy" id="1981511"/>
    <lineage>
        <taxon>Bacteria</taxon>
        <taxon>Bacillati</taxon>
        <taxon>Actinomycetota</taxon>
        <taxon>Actinomycetes</taxon>
        <taxon>Jiangellales</taxon>
        <taxon>Jiangellaceae</taxon>
        <taxon>Phytoactinopolyspora</taxon>
    </lineage>
</organism>
<dbReference type="AlphaFoldDB" id="A0A329QFA5"/>
<evidence type="ECO:0000313" key="2">
    <source>
        <dbReference type="EMBL" id="RAW11133.1"/>
    </source>
</evidence>
<name>A0A329QFA5_9ACTN</name>
<dbReference type="OrthoDB" id="5144161at2"/>
<dbReference type="InterPro" id="IPR027417">
    <property type="entry name" value="P-loop_NTPase"/>
</dbReference>
<comment type="caution">
    <text evidence="2">The sequence shown here is derived from an EMBL/GenBank/DDBJ whole genome shotgun (WGS) entry which is preliminary data.</text>
</comment>
<dbReference type="Gene3D" id="3.40.50.300">
    <property type="entry name" value="P-loop containing nucleotide triphosphate hydrolases"/>
    <property type="match status" value="1"/>
</dbReference>
<protein>
    <recommendedName>
        <fullName evidence="4">SF4 helicase domain-containing protein</fullName>
    </recommendedName>
</protein>
<sequence>MLTLSGAMKRKDGGGEPLPQVFPQLEHPWKARIRRKEFTQVSAQSGVGKSKLALWMAVRWVVDHNLVGLYFSADSPERVQTVRALSMLNGQSTEKSEAQYRATEFDDLERLQGLEWSFEPDITFDAIEEEIAAFDEKWGATPDFIIMDNLFDVETDAADEWAAVREASRTLAGVGWRTNSAVIGLHHVSDGEYKSVCPSRDRVLGKASVKQSLMLTMGDHDPQRGQPVAVVKHRHGPSDRSGNSAVWIPHNPQTMTFGDIS</sequence>
<dbReference type="Proteomes" id="UP000250462">
    <property type="component" value="Unassembled WGS sequence"/>
</dbReference>
<dbReference type="RefSeq" id="WP_112259641.1">
    <property type="nucleotide sequence ID" value="NZ_QMIG01000022.1"/>
</dbReference>
<evidence type="ECO:0008006" key="4">
    <source>
        <dbReference type="Google" id="ProtNLM"/>
    </source>
</evidence>
<gene>
    <name evidence="2" type="ORF">DPM12_17480</name>
</gene>
<evidence type="ECO:0000256" key="1">
    <source>
        <dbReference type="SAM" id="MobiDB-lite"/>
    </source>
</evidence>
<accession>A0A329QFA5</accession>
<evidence type="ECO:0000313" key="3">
    <source>
        <dbReference type="Proteomes" id="UP000250462"/>
    </source>
</evidence>
<proteinExistence type="predicted"/>
<keyword evidence="3" id="KW-1185">Reference proteome</keyword>
<dbReference type="SUPFAM" id="SSF52540">
    <property type="entry name" value="P-loop containing nucleoside triphosphate hydrolases"/>
    <property type="match status" value="1"/>
</dbReference>
<dbReference type="Pfam" id="PF13481">
    <property type="entry name" value="AAA_25"/>
    <property type="match status" value="1"/>
</dbReference>
<reference evidence="2 3" key="1">
    <citation type="submission" date="2018-06" db="EMBL/GenBank/DDBJ databases">
        <title>Phytoactinopolyspora halophila sp. nov., a novel halophilic actinomycete isolated from a saline soil in China.</title>
        <authorList>
            <person name="Tang S.-K."/>
        </authorList>
    </citation>
    <scope>NUCLEOTIDE SEQUENCE [LARGE SCALE GENOMIC DNA]</scope>
    <source>
        <strain evidence="2 3">YIM 96934</strain>
    </source>
</reference>
<feature type="region of interest" description="Disordered" evidence="1">
    <location>
        <begin position="1"/>
        <end position="22"/>
    </location>
</feature>
<dbReference type="EMBL" id="QMIG01000022">
    <property type="protein sequence ID" value="RAW11133.1"/>
    <property type="molecule type" value="Genomic_DNA"/>
</dbReference>